<dbReference type="SUPFAM" id="SSF56112">
    <property type="entry name" value="Protein kinase-like (PK-like)"/>
    <property type="match status" value="1"/>
</dbReference>
<name>A0A139SV88_9GAMM</name>
<reference evidence="1 2" key="1">
    <citation type="submission" date="2016-02" db="EMBL/GenBank/DDBJ databases">
        <authorList>
            <person name="Wen L."/>
            <person name="He K."/>
            <person name="Yang H."/>
        </authorList>
    </citation>
    <scope>NUCLEOTIDE SEQUENCE [LARGE SCALE GENOMIC DNA]</scope>
    <source>
        <strain evidence="1 2">CV58</strain>
    </source>
</reference>
<gene>
    <name evidence="1" type="ORF">AXE65_01605</name>
</gene>
<dbReference type="RefSeq" id="WP_068389613.1">
    <property type="nucleotide sequence ID" value="NZ_LSZO01000135.1"/>
</dbReference>
<evidence type="ECO:0000313" key="2">
    <source>
        <dbReference type="Proteomes" id="UP000072660"/>
    </source>
</evidence>
<dbReference type="AlphaFoldDB" id="A0A139SV88"/>
<keyword evidence="1" id="KW-0808">Transferase</keyword>
<keyword evidence="1" id="KW-0418">Kinase</keyword>
<comment type="caution">
    <text evidence="1">The sequence shown here is derived from an EMBL/GenBank/DDBJ whole genome shotgun (WGS) entry which is preliminary data.</text>
</comment>
<accession>A0A139SV88</accession>
<dbReference type="Proteomes" id="UP000072660">
    <property type="component" value="Unassembled WGS sequence"/>
</dbReference>
<sequence>MNRWTVDPALAEVFPSLDAVFALCGEKVSGDSQSEVLRINHQGRGFYLKRYWCHGPRRWLSKPKVQSEWENLQHFARWGIACAPLLAFGLQRRCGGFVRGALITAELKGCEDLAKLAGNNDPRLKDRAFVGRISEQLATATRALHANRFAHNDLKWRNVLVDGLGNVFFIDCPSGRFWRWPLLEYRIIKDLACLDKLGKYHLRAAQRLRFYLQYSGQLRLNRQDKKRIRRICRFFQGRE</sequence>
<protein>
    <submittedName>
        <fullName evidence="1">Heptose kinase</fullName>
    </submittedName>
</protein>
<dbReference type="EMBL" id="LSZO01000135">
    <property type="protein sequence ID" value="KXU38434.1"/>
    <property type="molecule type" value="Genomic_DNA"/>
</dbReference>
<evidence type="ECO:0000313" key="1">
    <source>
        <dbReference type="EMBL" id="KXU38434.1"/>
    </source>
</evidence>
<dbReference type="InterPro" id="IPR011009">
    <property type="entry name" value="Kinase-like_dom_sf"/>
</dbReference>
<dbReference type="GO" id="GO:0016301">
    <property type="term" value="F:kinase activity"/>
    <property type="evidence" value="ECO:0007669"/>
    <property type="project" value="UniProtKB-KW"/>
</dbReference>
<keyword evidence="2" id="KW-1185">Reference proteome</keyword>
<dbReference type="OrthoDB" id="5608193at2"/>
<proteinExistence type="predicted"/>
<organism evidence="1 2">
    <name type="scientific">Ventosimonas gracilis</name>
    <dbReference type="NCBI Taxonomy" id="1680762"/>
    <lineage>
        <taxon>Bacteria</taxon>
        <taxon>Pseudomonadati</taxon>
        <taxon>Pseudomonadota</taxon>
        <taxon>Gammaproteobacteria</taxon>
        <taxon>Pseudomonadales</taxon>
        <taxon>Ventosimonadaceae</taxon>
        <taxon>Ventosimonas</taxon>
    </lineage>
</organism>
<dbReference type="Gene3D" id="1.10.510.10">
    <property type="entry name" value="Transferase(Phosphotransferase) domain 1"/>
    <property type="match status" value="1"/>
</dbReference>
<dbReference type="Pfam" id="PF06293">
    <property type="entry name" value="Kdo"/>
    <property type="match status" value="1"/>
</dbReference>